<evidence type="ECO:0000259" key="3">
    <source>
        <dbReference type="Pfam" id="PF00501"/>
    </source>
</evidence>
<proteinExistence type="predicted"/>
<dbReference type="SUPFAM" id="SSF51735">
    <property type="entry name" value="NAD(P)-binding Rossmann-fold domains"/>
    <property type="match status" value="1"/>
</dbReference>
<dbReference type="InterPro" id="IPR000873">
    <property type="entry name" value="AMP-dep_synth/lig_dom"/>
</dbReference>
<keyword evidence="6" id="KW-1185">Reference proteome</keyword>
<dbReference type="Gene3D" id="3.40.50.12780">
    <property type="entry name" value="N-terminal domain of ligase-like"/>
    <property type="match status" value="1"/>
</dbReference>
<dbReference type="STRING" id="745531.A0A0C3PRS7"/>
<evidence type="ECO:0000313" key="5">
    <source>
        <dbReference type="EMBL" id="KIP10013.1"/>
    </source>
</evidence>
<dbReference type="HOGENOM" id="CLU_002220_1_0_1"/>
<evidence type="ECO:0008006" key="7">
    <source>
        <dbReference type="Google" id="ProtNLM"/>
    </source>
</evidence>
<evidence type="ECO:0000256" key="2">
    <source>
        <dbReference type="ARBA" id="ARBA00022553"/>
    </source>
</evidence>
<dbReference type="EMBL" id="KN840459">
    <property type="protein sequence ID" value="KIP10013.1"/>
    <property type="molecule type" value="Genomic_DNA"/>
</dbReference>
<organism evidence="5 6">
    <name type="scientific">Phlebiopsis gigantea (strain 11061_1 CR5-6)</name>
    <name type="common">White-rot fungus</name>
    <name type="synonym">Peniophora gigantea</name>
    <dbReference type="NCBI Taxonomy" id="745531"/>
    <lineage>
        <taxon>Eukaryota</taxon>
        <taxon>Fungi</taxon>
        <taxon>Dikarya</taxon>
        <taxon>Basidiomycota</taxon>
        <taxon>Agaricomycotina</taxon>
        <taxon>Agaricomycetes</taxon>
        <taxon>Polyporales</taxon>
        <taxon>Phanerochaetaceae</taxon>
        <taxon>Phlebiopsis</taxon>
    </lineage>
</organism>
<accession>A0A0C3PRS7</accession>
<evidence type="ECO:0000256" key="1">
    <source>
        <dbReference type="ARBA" id="ARBA00022450"/>
    </source>
</evidence>
<dbReference type="AlphaFoldDB" id="A0A0C3PRS7"/>
<gene>
    <name evidence="5" type="ORF">PHLGIDRAFT_281183</name>
</gene>
<dbReference type="PANTHER" id="PTHR43439:SF2">
    <property type="entry name" value="ENZYME, PUTATIVE (JCVI)-RELATED"/>
    <property type="match status" value="1"/>
</dbReference>
<feature type="domain" description="Thioester reductase (TE)" evidence="4">
    <location>
        <begin position="712"/>
        <end position="946"/>
    </location>
</feature>
<dbReference type="Pfam" id="PF23562">
    <property type="entry name" value="AMP-binding_C_3"/>
    <property type="match status" value="1"/>
</dbReference>
<protein>
    <recommendedName>
        <fullName evidence="7">Polyketide synthase phosphopantetheine-binding domain-containing protein</fullName>
    </recommendedName>
</protein>
<dbReference type="InterPro" id="IPR042099">
    <property type="entry name" value="ANL_N_sf"/>
</dbReference>
<dbReference type="Proteomes" id="UP000053257">
    <property type="component" value="Unassembled WGS sequence"/>
</dbReference>
<sequence>MAPPPRNSLGLPSFPRTQALSSTTFRPPPLDGSLTVPELYDWHYEHSPHHPLFIYSDEDGSVTTIYWPEATKAVHRAGHAAAKLVPEGSLSSNRRPVFAILAGNESITYYTLMAGICRAGFTAFPISPRNSAAAIAHLLKATGTSYIFVGGEEPLQNLARAALKLIEDKDTAPSLCPVPAFEELYPQGDDAAFEFLPAMDVQWDDPTIILHSSGSTAFPKPIVWTHHRYALGCLAPWFGERDLTGQRLAFHSMPMFHGLGMMQIGWTGFSGLVLTVFKPQLPPMVPTPESVMRGAIDTKSDYIFCVPSFIEAWASNPADVRHLRTVEGLIYGGGPLSQGVGDELAREGVSIFTMYGISETGIQNMILPRKTGTDWQYFAMAPHINAHFIPDDEGHQELVIVTSKFQQPCVVNTQIDGVEAYATSDLLVPHPTRPGYWKIYGRADDQIMHSTGEKTNPGPLENILNRDPHIQTAVIFGRGKFNAGVLVDPRPPYKLDASDQEKLAEFRNLIWPTVEKLNEYAPQHSRIFKEMVIVSSPGKPFVYTAKNTARRQAILQNYETEIEELYRTVEETAQAELSPPNSWDIASTTEFVRVVVNRVLKTAVRDDEDIFRKGCDSLQATWIRNSLIQVLKGTTGGSARQISNNIVYENPSINKLAALLARLADSEQPVYPDNNAELDLMLALVTRYSSQFPMHTADAALCDMLPHDVVLLTGTTGEYGSCLLSELVRSPQVSLVYALNRKGKSPIRERQRTAFEEREMDVSVLDSPKIILLESVMHSDKLGLPDDTYDEIRSRVTHIIHNGWTVNFNMSLSTFEPNLQTLKHLIDLALLSPRKSPPRLVFVSSVGVLAHRTGTVREEEIPPLPTVGSGYAASKWVAEKLCCVATKQTPLRPICVRVGQICGSNTGAWNPSEWLPSLVRSSVYLKCLPSWDINICMLPADEAARALLEMRDGDVPFLHMVHPHPTAWSIITEPIVQAFDLQRVPFDEWVSLLEKSGRGLNAETEVAVLRENPALKLLQFFTQCKQTAYTQTAIGLHGLDTSQAHRTSPTLRNMQPLTGEHAQRWVAYWKRHGHL</sequence>
<feature type="domain" description="AMP-dependent synthetase/ligase" evidence="3">
    <location>
        <begin position="98"/>
        <end position="366"/>
    </location>
</feature>
<dbReference type="SUPFAM" id="SSF56801">
    <property type="entry name" value="Acetyl-CoA synthetase-like"/>
    <property type="match status" value="1"/>
</dbReference>
<dbReference type="Pfam" id="PF00501">
    <property type="entry name" value="AMP-binding"/>
    <property type="match status" value="1"/>
</dbReference>
<name>A0A0C3PRS7_PHLG1</name>
<evidence type="ECO:0000313" key="6">
    <source>
        <dbReference type="Proteomes" id="UP000053257"/>
    </source>
</evidence>
<dbReference type="InterPro" id="IPR013120">
    <property type="entry name" value="FAR_NAD-bd"/>
</dbReference>
<dbReference type="Pfam" id="PF07993">
    <property type="entry name" value="NAD_binding_4"/>
    <property type="match status" value="1"/>
</dbReference>
<evidence type="ECO:0000259" key="4">
    <source>
        <dbReference type="Pfam" id="PF07993"/>
    </source>
</evidence>
<keyword evidence="1" id="KW-0596">Phosphopantetheine</keyword>
<dbReference type="Gene3D" id="3.40.50.720">
    <property type="entry name" value="NAD(P)-binding Rossmann-like Domain"/>
    <property type="match status" value="1"/>
</dbReference>
<reference evidence="5 6" key="1">
    <citation type="journal article" date="2014" name="PLoS Genet.">
        <title>Analysis of the Phlebiopsis gigantea genome, transcriptome and secretome provides insight into its pioneer colonization strategies of wood.</title>
        <authorList>
            <person name="Hori C."/>
            <person name="Ishida T."/>
            <person name="Igarashi K."/>
            <person name="Samejima M."/>
            <person name="Suzuki H."/>
            <person name="Master E."/>
            <person name="Ferreira P."/>
            <person name="Ruiz-Duenas F.J."/>
            <person name="Held B."/>
            <person name="Canessa P."/>
            <person name="Larrondo L.F."/>
            <person name="Schmoll M."/>
            <person name="Druzhinina I.S."/>
            <person name="Kubicek C.P."/>
            <person name="Gaskell J.A."/>
            <person name="Kersten P."/>
            <person name="St John F."/>
            <person name="Glasner J."/>
            <person name="Sabat G."/>
            <person name="Splinter BonDurant S."/>
            <person name="Syed K."/>
            <person name="Yadav J."/>
            <person name="Mgbeahuruike A.C."/>
            <person name="Kovalchuk A."/>
            <person name="Asiegbu F.O."/>
            <person name="Lackner G."/>
            <person name="Hoffmeister D."/>
            <person name="Rencoret J."/>
            <person name="Gutierrez A."/>
            <person name="Sun H."/>
            <person name="Lindquist E."/>
            <person name="Barry K."/>
            <person name="Riley R."/>
            <person name="Grigoriev I.V."/>
            <person name="Henrissat B."/>
            <person name="Kues U."/>
            <person name="Berka R.M."/>
            <person name="Martinez A.T."/>
            <person name="Covert S.F."/>
            <person name="Blanchette R.A."/>
            <person name="Cullen D."/>
        </authorList>
    </citation>
    <scope>NUCLEOTIDE SEQUENCE [LARGE SCALE GENOMIC DNA]</scope>
    <source>
        <strain evidence="5 6">11061_1 CR5-6</strain>
    </source>
</reference>
<dbReference type="PANTHER" id="PTHR43439">
    <property type="entry name" value="PHENYLACETATE-COENZYME A LIGASE"/>
    <property type="match status" value="1"/>
</dbReference>
<keyword evidence="2" id="KW-0597">Phosphoprotein</keyword>
<dbReference type="InterPro" id="IPR051414">
    <property type="entry name" value="Adenylate-forming_Reductase"/>
</dbReference>
<dbReference type="InterPro" id="IPR036291">
    <property type="entry name" value="NAD(P)-bd_dom_sf"/>
</dbReference>
<dbReference type="OrthoDB" id="429813at2759"/>